<evidence type="ECO:0000313" key="1">
    <source>
        <dbReference type="EMBL" id="DAG04396.1"/>
    </source>
</evidence>
<protein>
    <submittedName>
        <fullName evidence="1">Uncharacterized protein</fullName>
    </submittedName>
</protein>
<dbReference type="EMBL" id="BK016243">
    <property type="protein sequence ID" value="DAG04396.1"/>
    <property type="molecule type" value="Genomic_DNA"/>
</dbReference>
<sequence>MGRVRQPVPEGCRLTRAVHDRGVYPPHAHRVREGLLPEGELRR</sequence>
<reference evidence="1" key="1">
    <citation type="journal article" date="2021" name="Proc. Natl. Acad. Sci. U.S.A.">
        <title>A Catalog of Tens of Thousands of Viruses from Human Metagenomes Reveals Hidden Associations with Chronic Diseases.</title>
        <authorList>
            <person name="Tisza M.J."/>
            <person name="Buck C.B."/>
        </authorList>
    </citation>
    <scope>NUCLEOTIDE SEQUENCE</scope>
    <source>
        <strain evidence="1">Ctyg07</strain>
    </source>
</reference>
<accession>A0A8S5VCE6</accession>
<organism evidence="1">
    <name type="scientific">Siphoviridae sp. ctyg07</name>
    <dbReference type="NCBI Taxonomy" id="2825747"/>
    <lineage>
        <taxon>Viruses</taxon>
        <taxon>Duplodnaviria</taxon>
        <taxon>Heunggongvirae</taxon>
        <taxon>Uroviricota</taxon>
        <taxon>Caudoviricetes</taxon>
    </lineage>
</organism>
<proteinExistence type="predicted"/>
<name>A0A8S5VCE6_9CAUD</name>